<keyword evidence="8" id="KW-1133">Transmembrane helix</keyword>
<dbReference type="RefSeq" id="WP_202721806.1">
    <property type="nucleotide sequence ID" value="NZ_BPEX01000009.1"/>
</dbReference>
<feature type="domain" description="TonB C-terminal" evidence="11">
    <location>
        <begin position="286"/>
        <end position="380"/>
    </location>
</feature>
<dbReference type="Proteomes" id="UP000604898">
    <property type="component" value="Unassembled WGS sequence"/>
</dbReference>
<dbReference type="InterPro" id="IPR051045">
    <property type="entry name" value="TonB-dependent_transducer"/>
</dbReference>
<dbReference type="Gene3D" id="3.30.1150.10">
    <property type="match status" value="1"/>
</dbReference>
<comment type="similarity">
    <text evidence="2">Belongs to the TonB family.</text>
</comment>
<proteinExistence type="inferred from homology"/>
<evidence type="ECO:0000256" key="10">
    <source>
        <dbReference type="SAM" id="SignalP"/>
    </source>
</evidence>
<evidence type="ECO:0000259" key="11">
    <source>
        <dbReference type="PROSITE" id="PS52015"/>
    </source>
</evidence>
<evidence type="ECO:0000256" key="1">
    <source>
        <dbReference type="ARBA" id="ARBA00004383"/>
    </source>
</evidence>
<evidence type="ECO:0000256" key="5">
    <source>
        <dbReference type="ARBA" id="ARBA00022519"/>
    </source>
</evidence>
<keyword evidence="5" id="KW-0997">Cell inner membrane</keyword>
<dbReference type="PANTHER" id="PTHR33446">
    <property type="entry name" value="PROTEIN TONB-RELATED"/>
    <property type="match status" value="1"/>
</dbReference>
<dbReference type="PROSITE" id="PS52015">
    <property type="entry name" value="TONB_CTD"/>
    <property type="match status" value="1"/>
</dbReference>
<evidence type="ECO:0000256" key="6">
    <source>
        <dbReference type="ARBA" id="ARBA00022692"/>
    </source>
</evidence>
<evidence type="ECO:0000256" key="4">
    <source>
        <dbReference type="ARBA" id="ARBA00022475"/>
    </source>
</evidence>
<evidence type="ECO:0000256" key="3">
    <source>
        <dbReference type="ARBA" id="ARBA00022448"/>
    </source>
</evidence>
<dbReference type="Pfam" id="PF03544">
    <property type="entry name" value="TonB_C"/>
    <property type="match status" value="1"/>
</dbReference>
<name>A0ABS1SYD7_9GAMM</name>
<dbReference type="NCBIfam" id="TIGR01352">
    <property type="entry name" value="tonB_Cterm"/>
    <property type="match status" value="1"/>
</dbReference>
<dbReference type="InterPro" id="IPR037682">
    <property type="entry name" value="TonB_C"/>
</dbReference>
<keyword evidence="6" id="KW-0812">Transmembrane</keyword>
<organism evidence="12 13">
    <name type="scientific">Shewanella schlegeliana</name>
    <dbReference type="NCBI Taxonomy" id="190308"/>
    <lineage>
        <taxon>Bacteria</taxon>
        <taxon>Pseudomonadati</taxon>
        <taxon>Pseudomonadota</taxon>
        <taxon>Gammaproteobacteria</taxon>
        <taxon>Alteromonadales</taxon>
        <taxon>Shewanellaceae</taxon>
        <taxon>Shewanella</taxon>
    </lineage>
</organism>
<dbReference type="EMBL" id="JAESVD010000005">
    <property type="protein sequence ID" value="MBL4913544.1"/>
    <property type="molecule type" value="Genomic_DNA"/>
</dbReference>
<evidence type="ECO:0000313" key="13">
    <source>
        <dbReference type="Proteomes" id="UP000604898"/>
    </source>
</evidence>
<evidence type="ECO:0000313" key="12">
    <source>
        <dbReference type="EMBL" id="MBL4913544.1"/>
    </source>
</evidence>
<keyword evidence="10" id="KW-0732">Signal</keyword>
<feature type="signal peptide" evidence="10">
    <location>
        <begin position="1"/>
        <end position="31"/>
    </location>
</feature>
<keyword evidence="3" id="KW-0813">Transport</keyword>
<sequence length="380" mass="42665">MLQGRHSLNCRNLICTALLASAMVFPPQLVASEFGDAYSAYKAAVTAKDKVDTQTYALKAYELGKVKLGADSLDTAILALNAGDALIANLPEYTFDEENAAKAKKLKQQAFELYQVTLRTYRETYGEEAVELIDPLMGLSDASSKKDAREYLDDALDIAEDSDNRLLLADTQMAYFKRLVNSSYYSRKVRNYAIEAQEIYVELLPDNAMKRVLASFTVGNIRFAEKDYDEAEVLLLEVIKQFKQLDFSHPYELAAHAKLVELYELEGQSDKSTQHCIAIGTMVPWKEDIEPVPLFRKPPDYPISYVKAGKEGSTEMTFTIDKMGFVKDVVVVDLKGGSKFEKESLIALKKWRYAPKFVDGKAVEVKGLKVLLHYNLGPVR</sequence>
<evidence type="ECO:0000256" key="2">
    <source>
        <dbReference type="ARBA" id="ARBA00006555"/>
    </source>
</evidence>
<keyword evidence="4" id="KW-1003">Cell membrane</keyword>
<dbReference type="InterPro" id="IPR011990">
    <property type="entry name" value="TPR-like_helical_dom_sf"/>
</dbReference>
<dbReference type="Gene3D" id="1.25.40.10">
    <property type="entry name" value="Tetratricopeptide repeat domain"/>
    <property type="match status" value="1"/>
</dbReference>
<comment type="subcellular location">
    <subcellularLocation>
        <location evidence="1">Cell inner membrane</location>
        <topology evidence="1">Single-pass membrane protein</topology>
        <orientation evidence="1">Periplasmic side</orientation>
    </subcellularLocation>
</comment>
<dbReference type="InterPro" id="IPR006260">
    <property type="entry name" value="TonB/TolA_C"/>
</dbReference>
<evidence type="ECO:0000256" key="7">
    <source>
        <dbReference type="ARBA" id="ARBA00022927"/>
    </source>
</evidence>
<dbReference type="SUPFAM" id="SSF74653">
    <property type="entry name" value="TolA/TonB C-terminal domain"/>
    <property type="match status" value="1"/>
</dbReference>
<keyword evidence="13" id="KW-1185">Reference proteome</keyword>
<accession>A0ABS1SYD7</accession>
<evidence type="ECO:0000256" key="8">
    <source>
        <dbReference type="ARBA" id="ARBA00022989"/>
    </source>
</evidence>
<comment type="caution">
    <text evidence="12">The sequence shown here is derived from an EMBL/GenBank/DDBJ whole genome shotgun (WGS) entry which is preliminary data.</text>
</comment>
<keyword evidence="7" id="KW-0653">Protein transport</keyword>
<evidence type="ECO:0000256" key="9">
    <source>
        <dbReference type="ARBA" id="ARBA00023136"/>
    </source>
</evidence>
<reference evidence="12 13" key="1">
    <citation type="submission" date="2021-01" db="EMBL/GenBank/DDBJ databases">
        <title>Genome sequence of Shewanella schlegeliana JCM 11561.</title>
        <authorList>
            <person name="Zhang H."/>
            <person name="Li C."/>
        </authorList>
    </citation>
    <scope>NUCLEOTIDE SEQUENCE [LARGE SCALE GENOMIC DNA]</scope>
    <source>
        <strain evidence="12 13">JCM 11561</strain>
    </source>
</reference>
<keyword evidence="9" id="KW-0472">Membrane</keyword>
<feature type="chain" id="PRO_5046109742" evidence="10">
    <location>
        <begin position="32"/>
        <end position="380"/>
    </location>
</feature>
<protein>
    <submittedName>
        <fullName evidence="12">TonB family protein</fullName>
    </submittedName>
</protein>
<dbReference type="PANTHER" id="PTHR33446:SF14">
    <property type="entry name" value="PROTEIN TONB"/>
    <property type="match status" value="1"/>
</dbReference>
<gene>
    <name evidence="12" type="ORF">JMA39_10360</name>
</gene>